<evidence type="ECO:0000313" key="4">
    <source>
        <dbReference type="Proteomes" id="UP000600600"/>
    </source>
</evidence>
<feature type="transmembrane region" description="Helical" evidence="1">
    <location>
        <begin position="68"/>
        <end position="92"/>
    </location>
</feature>
<dbReference type="InterPro" id="IPR005135">
    <property type="entry name" value="Endo/exonuclease/phosphatase"/>
</dbReference>
<feature type="transmembrane region" description="Helical" evidence="1">
    <location>
        <begin position="7"/>
        <end position="28"/>
    </location>
</feature>
<evidence type="ECO:0000259" key="2">
    <source>
        <dbReference type="Pfam" id="PF03372"/>
    </source>
</evidence>
<organism evidence="3 4">
    <name type="scientific">Bacteroides difficilis</name>
    <dbReference type="NCBI Taxonomy" id="2763021"/>
    <lineage>
        <taxon>Bacteria</taxon>
        <taxon>Pseudomonadati</taxon>
        <taxon>Bacteroidota</taxon>
        <taxon>Bacteroidia</taxon>
        <taxon>Bacteroidales</taxon>
        <taxon>Bacteroidaceae</taxon>
        <taxon>Bacteroides</taxon>
    </lineage>
</organism>
<dbReference type="InterPro" id="IPR036691">
    <property type="entry name" value="Endo/exonu/phosph_ase_sf"/>
</dbReference>
<keyword evidence="3" id="KW-0378">Hydrolase</keyword>
<protein>
    <submittedName>
        <fullName evidence="3">Endonuclease/exonuclease/phosphatase family protein</fullName>
    </submittedName>
</protein>
<accession>A0ABR7CDE6</accession>
<proteinExistence type="predicted"/>
<dbReference type="Gene3D" id="3.60.10.10">
    <property type="entry name" value="Endonuclease/exonuclease/phosphatase"/>
    <property type="match status" value="1"/>
</dbReference>
<evidence type="ECO:0000313" key="3">
    <source>
        <dbReference type="EMBL" id="MBC5605815.1"/>
    </source>
</evidence>
<dbReference type="RefSeq" id="WP_186967710.1">
    <property type="nucleotide sequence ID" value="NZ_JACOOE010000007.1"/>
</dbReference>
<keyword evidence="1" id="KW-1133">Transmembrane helix</keyword>
<comment type="caution">
    <text evidence="3">The sequence shown here is derived from an EMBL/GenBank/DDBJ whole genome shotgun (WGS) entry which is preliminary data.</text>
</comment>
<dbReference type="PANTHER" id="PTHR14859">
    <property type="entry name" value="CALCOFLUOR WHITE HYPERSENSITIVE PROTEIN PRECURSOR"/>
    <property type="match status" value="1"/>
</dbReference>
<feature type="transmembrane region" description="Helical" evidence="1">
    <location>
        <begin position="40"/>
        <end position="61"/>
    </location>
</feature>
<dbReference type="CDD" id="cd09084">
    <property type="entry name" value="EEP-2"/>
    <property type="match status" value="1"/>
</dbReference>
<keyword evidence="3" id="KW-0540">Nuclease</keyword>
<feature type="domain" description="Endonuclease/exonuclease/phosphatase" evidence="2">
    <location>
        <begin position="113"/>
        <end position="369"/>
    </location>
</feature>
<dbReference type="Pfam" id="PF03372">
    <property type="entry name" value="Exo_endo_phos"/>
    <property type="match status" value="1"/>
</dbReference>
<keyword evidence="4" id="KW-1185">Reference proteome</keyword>
<keyword evidence="3" id="KW-0255">Endonuclease</keyword>
<dbReference type="PANTHER" id="PTHR14859:SF15">
    <property type="entry name" value="ENDONUCLEASE_EXONUCLEASE_PHOSPHATASE DOMAIN-CONTAINING PROTEIN"/>
    <property type="match status" value="1"/>
</dbReference>
<evidence type="ECO:0000256" key="1">
    <source>
        <dbReference type="SAM" id="Phobius"/>
    </source>
</evidence>
<dbReference type="GO" id="GO:0004519">
    <property type="term" value="F:endonuclease activity"/>
    <property type="evidence" value="ECO:0007669"/>
    <property type="project" value="UniProtKB-KW"/>
</dbReference>
<dbReference type="Proteomes" id="UP000600600">
    <property type="component" value="Unassembled WGS sequence"/>
</dbReference>
<sequence>MKAFYRLFYYFSILLTGVLAGVTLVGAFAGSATPESFKLIPFIGLGLPVLLLANLAFAIYWTIRWRCWVFLSLIALFGNWGYISCVFQFPLFSPASEPIAKLGTYTPGILTVATYNVDAFNHEHMGYSCKGIATQMQNLQADILCLQEVGINSSFNIDSVCTAFSNWPYQYIPSAPEGKELLQLAVFSRYPIREQSLITYPDSKNCSLWCDIEIPGRTIRLFNNHLQTTEVTRNKRKLEKELYKEDTQKAERAALTLIDGLHENFRKRAGQADVLKQLIADSPHPTLVCGDFNSLPSSYVYHTIKGNRKGDKTGNKKGNKLQDGFLTSGHGYMYTFKFFKHLLRIDYILHSPELKSTDYFSPDWSYSDHNPVVMRMKL</sequence>
<dbReference type="InterPro" id="IPR051916">
    <property type="entry name" value="GPI-anchor_lipid_remodeler"/>
</dbReference>
<dbReference type="EMBL" id="JACOOE010000007">
    <property type="protein sequence ID" value="MBC5605815.1"/>
    <property type="molecule type" value="Genomic_DNA"/>
</dbReference>
<dbReference type="SUPFAM" id="SSF56219">
    <property type="entry name" value="DNase I-like"/>
    <property type="match status" value="1"/>
</dbReference>
<keyword evidence="1" id="KW-0472">Membrane</keyword>
<gene>
    <name evidence="3" type="ORF">H8S67_14210</name>
</gene>
<reference evidence="3 4" key="1">
    <citation type="submission" date="2020-08" db="EMBL/GenBank/DDBJ databases">
        <title>Genome public.</title>
        <authorList>
            <person name="Liu C."/>
            <person name="Sun Q."/>
        </authorList>
    </citation>
    <scope>NUCLEOTIDE SEQUENCE [LARGE SCALE GENOMIC DNA]</scope>
    <source>
        <strain evidence="3 4">M27</strain>
    </source>
</reference>
<name>A0ABR7CDE6_9BACE</name>
<keyword evidence="1" id="KW-0812">Transmembrane</keyword>